<evidence type="ECO:0000313" key="2">
    <source>
        <dbReference type="Proteomes" id="UP000002039"/>
    </source>
</evidence>
<dbReference type="RefSeq" id="XP_045274120.1">
    <property type="nucleotide sequence ID" value="XM_045417261.1"/>
</dbReference>
<dbReference type="Proteomes" id="UP000002039">
    <property type="component" value="Unassembled WGS sequence"/>
</dbReference>
<keyword evidence="2" id="KW-1185">Reference proteome</keyword>
<dbReference type="GeneID" id="69024276"/>
<dbReference type="EMBL" id="EQ999974">
    <property type="protein sequence ID" value="EEQ86604.1"/>
    <property type="molecule type" value="Genomic_DNA"/>
</dbReference>
<proteinExistence type="predicted"/>
<protein>
    <submittedName>
        <fullName evidence="1">Uncharacterized protein</fullName>
    </submittedName>
</protein>
<name>A0ABP2ES91_AJEDR</name>
<evidence type="ECO:0000313" key="1">
    <source>
        <dbReference type="EMBL" id="EEQ86604.1"/>
    </source>
</evidence>
<organism evidence="1 2">
    <name type="scientific">Ajellomyces dermatitidis (strain ER-3 / ATCC MYA-2586)</name>
    <name type="common">Blastomyces dermatitidis</name>
    <dbReference type="NCBI Taxonomy" id="559297"/>
    <lineage>
        <taxon>Eukaryota</taxon>
        <taxon>Fungi</taxon>
        <taxon>Dikarya</taxon>
        <taxon>Ascomycota</taxon>
        <taxon>Pezizomycotina</taxon>
        <taxon>Eurotiomycetes</taxon>
        <taxon>Eurotiomycetidae</taxon>
        <taxon>Onygenales</taxon>
        <taxon>Ajellomycetaceae</taxon>
        <taxon>Blastomyces</taxon>
    </lineage>
</organism>
<gene>
    <name evidence="1" type="ORF">BDCG_01724</name>
</gene>
<sequence length="118" mass="12776">MPNDARSTVAATSSMKTDCSSIAVEIGIVTEQEHLDEIPNPHSPLPTPTAAAAQAQRLRAAAGYRVQGKANSGQATRKNRLSQPSLLAWRSPCLPDWRVIGDEESFLPGPLKRPHRLI</sequence>
<accession>A0ABP2ES91</accession>
<reference evidence="2" key="1">
    <citation type="journal article" date="2015" name="PLoS Genet.">
        <title>The dynamic genome and transcriptome of the human fungal pathogen Blastomyces and close relative Emmonsia.</title>
        <authorList>
            <person name="Munoz J.F."/>
            <person name="Gauthier G.M."/>
            <person name="Desjardins C.A."/>
            <person name="Gallo J.E."/>
            <person name="Holder J."/>
            <person name="Sullivan T.D."/>
            <person name="Marty A.J."/>
            <person name="Carmen J.C."/>
            <person name="Chen Z."/>
            <person name="Ding L."/>
            <person name="Gujja S."/>
            <person name="Magrini V."/>
            <person name="Misas E."/>
            <person name="Mitreva M."/>
            <person name="Priest M."/>
            <person name="Saif S."/>
            <person name="Whiston E.A."/>
            <person name="Young S."/>
            <person name="Zeng Q."/>
            <person name="Goldman W.E."/>
            <person name="Mardis E.R."/>
            <person name="Taylor J.W."/>
            <person name="McEwen J.G."/>
            <person name="Clay O.K."/>
            <person name="Klein B.S."/>
            <person name="Cuomo C.A."/>
        </authorList>
    </citation>
    <scope>NUCLEOTIDE SEQUENCE [LARGE SCALE GENOMIC DNA]</scope>
    <source>
        <strain evidence="2">ER-3 / ATCC MYA-2586</strain>
    </source>
</reference>